<evidence type="ECO:0000256" key="3">
    <source>
        <dbReference type="ARBA" id="ARBA00022723"/>
    </source>
</evidence>
<reference evidence="11 12" key="1">
    <citation type="journal article" date="2020" name="Nature">
        <title>Six reference-quality genomes reveal evolution of bat adaptations.</title>
        <authorList>
            <person name="Jebb D."/>
            <person name="Huang Z."/>
            <person name="Pippel M."/>
            <person name="Hughes G.M."/>
            <person name="Lavrichenko K."/>
            <person name="Devanna P."/>
            <person name="Winkler S."/>
            <person name="Jermiin L.S."/>
            <person name="Skirmuntt E.C."/>
            <person name="Katzourakis A."/>
            <person name="Burkitt-Gray L."/>
            <person name="Ray D.A."/>
            <person name="Sullivan K.A.M."/>
            <person name="Roscito J.G."/>
            <person name="Kirilenko B.M."/>
            <person name="Davalos L.M."/>
            <person name="Corthals A.P."/>
            <person name="Power M.L."/>
            <person name="Jones G."/>
            <person name="Ransome R.D."/>
            <person name="Dechmann D.K.N."/>
            <person name="Locatelli A.G."/>
            <person name="Puechmaille S.J."/>
            <person name="Fedrigo O."/>
            <person name="Jarvis E.D."/>
            <person name="Hiller M."/>
            <person name="Vernes S.C."/>
            <person name="Myers E.W."/>
            <person name="Teeling E.C."/>
        </authorList>
    </citation>
    <scope>NUCLEOTIDE SEQUENCE [LARGE SCALE GENOMIC DNA]</scope>
    <source>
        <strain evidence="11">MPipKuh1</strain>
        <tissue evidence="11">Flight muscle</tissue>
    </source>
</reference>
<dbReference type="GO" id="GO:0008199">
    <property type="term" value="F:ferric iron binding"/>
    <property type="evidence" value="ECO:0007669"/>
    <property type="project" value="InterPro"/>
</dbReference>
<dbReference type="GO" id="GO:0044754">
    <property type="term" value="C:autolysosome"/>
    <property type="evidence" value="ECO:0007669"/>
    <property type="project" value="UniProtKB-SubCell"/>
</dbReference>
<keyword evidence="3 8" id="KW-0479">Metal-binding</keyword>
<dbReference type="GO" id="GO:0008198">
    <property type="term" value="F:ferrous iron binding"/>
    <property type="evidence" value="ECO:0007669"/>
    <property type="project" value="TreeGrafter"/>
</dbReference>
<dbReference type="PANTHER" id="PTHR11431">
    <property type="entry name" value="FERRITIN"/>
    <property type="match status" value="1"/>
</dbReference>
<dbReference type="InterPro" id="IPR014034">
    <property type="entry name" value="Ferritin_CS"/>
</dbReference>
<dbReference type="AlphaFoldDB" id="A0A7J7V5T6"/>
<dbReference type="SUPFAM" id="SSF47240">
    <property type="entry name" value="Ferritin-like"/>
    <property type="match status" value="1"/>
</dbReference>
<evidence type="ECO:0000256" key="2">
    <source>
        <dbReference type="ARBA" id="ARBA00022434"/>
    </source>
</evidence>
<evidence type="ECO:0000256" key="6">
    <source>
        <dbReference type="ARBA" id="ARBA00045578"/>
    </source>
</evidence>
<dbReference type="InterPro" id="IPR001519">
    <property type="entry name" value="Ferritin"/>
</dbReference>
<feature type="domain" description="Ferritin-like diiron" evidence="10">
    <location>
        <begin position="1"/>
        <end position="60"/>
    </location>
</feature>
<evidence type="ECO:0000313" key="11">
    <source>
        <dbReference type="EMBL" id="KAF6320509.1"/>
    </source>
</evidence>
<evidence type="ECO:0000256" key="1">
    <source>
        <dbReference type="ARBA" id="ARBA00007513"/>
    </source>
</evidence>
<accession>A0A7J7V5T6</accession>
<dbReference type="InterPro" id="IPR012347">
    <property type="entry name" value="Ferritin-like"/>
</dbReference>
<comment type="function">
    <text evidence="6">Stores iron in a soluble, non-toxic, readily available form. Important for iron homeostasis. Iron is taken up in the ferrous form and deposited as ferric hydroxides after oxidation. Also plays a role in delivery of iron to cells. Mediates iron uptake in capsule cells of the developing kidney. Delivery to lysosomes by the cargo receptor NCOA4 for autophagic degradation and release or iron.</text>
</comment>
<evidence type="ECO:0000313" key="12">
    <source>
        <dbReference type="Proteomes" id="UP000558488"/>
    </source>
</evidence>
<gene>
    <name evidence="11" type="ORF">mPipKuh1_005266</name>
</gene>
<keyword evidence="2 9" id="KW-0409">Iron storage</keyword>
<sequence length="79" mass="9030">MESTLALEKSLNQAFLELHALASSRADPHVCDFLENHFLDDEVRRIKKMGNHLTNILRLASPQAGLGEYLFERLTLKHD</sequence>
<dbReference type="PANTHER" id="PTHR11431:SF47">
    <property type="entry name" value="FERRITIN LIGHT CHAIN"/>
    <property type="match status" value="1"/>
</dbReference>
<evidence type="ECO:0000256" key="4">
    <source>
        <dbReference type="ARBA" id="ARBA00023004"/>
    </source>
</evidence>
<dbReference type="EMBL" id="JACAGB010000016">
    <property type="protein sequence ID" value="KAF6320509.1"/>
    <property type="molecule type" value="Genomic_DNA"/>
</dbReference>
<evidence type="ECO:0000256" key="7">
    <source>
        <dbReference type="ARBA" id="ARBA00047045"/>
    </source>
</evidence>
<evidence type="ECO:0000256" key="8">
    <source>
        <dbReference type="PIRSR" id="PIRSR601519-1"/>
    </source>
</evidence>
<dbReference type="PROSITE" id="PS00204">
    <property type="entry name" value="FERRITIN_2"/>
    <property type="match status" value="1"/>
</dbReference>
<dbReference type="Proteomes" id="UP000558488">
    <property type="component" value="Unassembled WGS sequence"/>
</dbReference>
<dbReference type="Pfam" id="PF00210">
    <property type="entry name" value="Ferritin"/>
    <property type="match status" value="1"/>
</dbReference>
<evidence type="ECO:0000256" key="9">
    <source>
        <dbReference type="RuleBase" id="RU361145"/>
    </source>
</evidence>
<dbReference type="InterPro" id="IPR009040">
    <property type="entry name" value="Ferritin-like_diiron"/>
</dbReference>
<evidence type="ECO:0000256" key="5">
    <source>
        <dbReference type="ARBA" id="ARBA00044942"/>
    </source>
</evidence>
<comment type="similarity">
    <text evidence="1 9">Belongs to the ferritin family.</text>
</comment>
<comment type="subcellular location">
    <subcellularLocation>
        <location evidence="5">Autolysosome</location>
    </subcellularLocation>
</comment>
<name>A0A7J7V5T6_PIPKU</name>
<dbReference type="Gene3D" id="1.20.1260.10">
    <property type="match status" value="1"/>
</dbReference>
<comment type="caution">
    <text evidence="11">The sequence shown here is derived from an EMBL/GenBank/DDBJ whole genome shotgun (WGS) entry which is preliminary data.</text>
</comment>
<dbReference type="GO" id="GO:0006826">
    <property type="term" value="P:iron ion transport"/>
    <property type="evidence" value="ECO:0007669"/>
    <property type="project" value="InterPro"/>
</dbReference>
<evidence type="ECO:0000259" key="10">
    <source>
        <dbReference type="PROSITE" id="PS50905"/>
    </source>
</evidence>
<keyword evidence="4 8" id="KW-0408">Iron</keyword>
<dbReference type="InterPro" id="IPR008331">
    <property type="entry name" value="Ferritin_DPS_dom"/>
</dbReference>
<comment type="subunit">
    <text evidence="7">Oligomer of 24 subunits. There are two types of subunits: L (light) chain and H (heavy) chain. The major chain can be light or heavy, depending on the species and tissue type. The functional molecule forms a roughly spherical shell with a diameter of 12 nm and contains a central cavity into which the insoluble mineral iron core is deposited. Interacts with NCOA4.</text>
</comment>
<keyword evidence="12" id="KW-1185">Reference proteome</keyword>
<dbReference type="GO" id="GO:0006879">
    <property type="term" value="P:intracellular iron ion homeostasis"/>
    <property type="evidence" value="ECO:0007669"/>
    <property type="project" value="UniProtKB-KW"/>
</dbReference>
<feature type="binding site" evidence="8">
    <location>
        <position position="8"/>
    </location>
    <ligand>
        <name>Fe cation</name>
        <dbReference type="ChEBI" id="CHEBI:24875"/>
        <label>1</label>
    </ligand>
</feature>
<dbReference type="InterPro" id="IPR009078">
    <property type="entry name" value="Ferritin-like_SF"/>
</dbReference>
<dbReference type="PROSITE" id="PS50905">
    <property type="entry name" value="FERRITIN_LIKE"/>
    <property type="match status" value="1"/>
</dbReference>
<protein>
    <recommendedName>
        <fullName evidence="9">Ferritin</fullName>
    </recommendedName>
</protein>
<organism evidence="11 12">
    <name type="scientific">Pipistrellus kuhlii</name>
    <name type="common">Kuhl's pipistrelle</name>
    <dbReference type="NCBI Taxonomy" id="59472"/>
    <lineage>
        <taxon>Eukaryota</taxon>
        <taxon>Metazoa</taxon>
        <taxon>Chordata</taxon>
        <taxon>Craniata</taxon>
        <taxon>Vertebrata</taxon>
        <taxon>Euteleostomi</taxon>
        <taxon>Mammalia</taxon>
        <taxon>Eutheria</taxon>
        <taxon>Laurasiatheria</taxon>
        <taxon>Chiroptera</taxon>
        <taxon>Yangochiroptera</taxon>
        <taxon>Vespertilionidae</taxon>
        <taxon>Pipistrellus</taxon>
    </lineage>
</organism>
<proteinExistence type="inferred from homology"/>